<comment type="similarity">
    <text evidence="1 2">Belongs to the VPS51 family.</text>
</comment>
<feature type="compositionally biased region" description="Polar residues" evidence="4">
    <location>
        <begin position="618"/>
        <end position="634"/>
    </location>
</feature>
<keyword evidence="3" id="KW-0175">Coiled coil</keyword>
<dbReference type="Proteomes" id="UP000242180">
    <property type="component" value="Unassembled WGS sequence"/>
</dbReference>
<name>A0A1X2HTR3_SYNRA</name>
<evidence type="ECO:0000256" key="2">
    <source>
        <dbReference type="RuleBase" id="RU368010"/>
    </source>
</evidence>
<dbReference type="GO" id="GO:0000938">
    <property type="term" value="C:GARP complex"/>
    <property type="evidence" value="ECO:0007669"/>
    <property type="project" value="UniProtKB-UniRule"/>
</dbReference>
<dbReference type="GO" id="GO:0005829">
    <property type="term" value="C:cytosol"/>
    <property type="evidence" value="ECO:0007669"/>
    <property type="project" value="GOC"/>
</dbReference>
<dbReference type="PANTHER" id="PTHR15954:SF4">
    <property type="entry name" value="VACUOLAR PROTEIN SORTING-ASSOCIATED PROTEIN 51 HOMOLOG"/>
    <property type="match status" value="1"/>
</dbReference>
<dbReference type="GO" id="GO:0042147">
    <property type="term" value="P:retrograde transport, endosome to Golgi"/>
    <property type="evidence" value="ECO:0007669"/>
    <property type="project" value="UniProtKB-UniRule"/>
</dbReference>
<keyword evidence="6" id="KW-1185">Reference proteome</keyword>
<dbReference type="GO" id="GO:1990745">
    <property type="term" value="C:EARP complex"/>
    <property type="evidence" value="ECO:0007669"/>
    <property type="project" value="TreeGrafter"/>
</dbReference>
<keyword evidence="2" id="KW-0445">Lipid transport</keyword>
<dbReference type="GO" id="GO:0032456">
    <property type="term" value="P:endocytic recycling"/>
    <property type="evidence" value="ECO:0007669"/>
    <property type="project" value="TreeGrafter"/>
</dbReference>
<accession>A0A1X2HTR3</accession>
<comment type="subcellular location">
    <subcellularLocation>
        <location evidence="2">Golgi apparatus</location>
        <location evidence="2">trans-Golgi network</location>
    </subcellularLocation>
</comment>
<evidence type="ECO:0000313" key="5">
    <source>
        <dbReference type="EMBL" id="ORZ02980.1"/>
    </source>
</evidence>
<dbReference type="InParanoid" id="A0A1X2HTR3"/>
<keyword evidence="2" id="KW-0653">Protein transport</keyword>
<sequence>MDKNVTTGKKPPRDRNSLLKKYYGIGNVAQNQTPAHQPFDIDAESFEPSRYFARLLKEKTLSGLVARDNELVSEIRGIDGDMKTLVYENYSKFISATDTIHKMKSNVESMESEMSLLTDNINNITDHCTTLNTALGPNRDKIRRLTNVHNLLKRLQFIFDLPNRLNQCLATGNYHQAVKFYSRASRLLDHYQHMSAFKGIERDCLAITDKMKSEIRKRMADTDESLDALADNTRLLLLLKEDPRLLWKDYIKIQVKHLEKVMAQEPSDLVVDWLAPLEETTNNFQHVFLVNQQESDHILALKDAEEAKQDLLRGIAPFIDRLFDRIQSTVQLPDTLDTTLPHAEMETLNTLCEAFAGEAQALSSLADANERMRHVITTWEETLAVRFMGSVKVQLKDRVTKIQAYRLDTTENIAANREALNEFLENLQTWLIDYIQKQCLEPLQNCMEAPFASATREDFIRLVQLHLKTTWRDILDIIASEPTHDTSLVVGSRLCYDLADNGIVQVYQSVEGCEEDLQHVVEDYLRKGQALLNEQTLYDGFTLSSMIQQHYLNRPSGHEVTRVSPVWKDVLLRLQYADQLVQAIFSQASADGQTEVSETDYDYRFGSGDANASGLYTRPTQSTHSLVTTASQTNERQDSAAGLGLIPKLGYDGTLLNIDKLFEDRVDIYRPAEPSPRGVCSGLVRILVKALHETVRLMQVRKQDYQQLQIDTEFLRTGLWAYTQSTDSKWVSSMLQEIISSAHSRCTTPTPLSQEELDQIIRSS</sequence>
<dbReference type="OMA" id="GSRLCYD"/>
<evidence type="ECO:0000256" key="1">
    <source>
        <dbReference type="ARBA" id="ARBA00006080"/>
    </source>
</evidence>
<reference evidence="5 6" key="1">
    <citation type="submission" date="2016-07" db="EMBL/GenBank/DDBJ databases">
        <title>Pervasive Adenine N6-methylation of Active Genes in Fungi.</title>
        <authorList>
            <consortium name="DOE Joint Genome Institute"/>
            <person name="Mondo S.J."/>
            <person name="Dannebaum R.O."/>
            <person name="Kuo R.C."/>
            <person name="Labutti K."/>
            <person name="Haridas S."/>
            <person name="Kuo A."/>
            <person name="Salamov A."/>
            <person name="Ahrendt S.R."/>
            <person name="Lipzen A."/>
            <person name="Sullivan W."/>
            <person name="Andreopoulos W.B."/>
            <person name="Clum A."/>
            <person name="Lindquist E."/>
            <person name="Daum C."/>
            <person name="Ramamoorthy G.K."/>
            <person name="Gryganskyi A."/>
            <person name="Culley D."/>
            <person name="Magnuson J.K."/>
            <person name="James T.Y."/>
            <person name="O'Malley M.A."/>
            <person name="Stajich J.E."/>
            <person name="Spatafora J.W."/>
            <person name="Visel A."/>
            <person name="Grigoriev I.V."/>
        </authorList>
    </citation>
    <scope>NUCLEOTIDE SEQUENCE [LARGE SCALE GENOMIC DNA]</scope>
    <source>
        <strain evidence="5 6">NRRL 2496</strain>
    </source>
</reference>
<evidence type="ECO:0000256" key="4">
    <source>
        <dbReference type="SAM" id="MobiDB-lite"/>
    </source>
</evidence>
<dbReference type="GO" id="GO:0015031">
    <property type="term" value="P:protein transport"/>
    <property type="evidence" value="ECO:0007669"/>
    <property type="project" value="UniProtKB-UniRule"/>
</dbReference>
<proteinExistence type="inferred from homology"/>
<evidence type="ECO:0000313" key="6">
    <source>
        <dbReference type="Proteomes" id="UP000242180"/>
    </source>
</evidence>
<dbReference type="GO" id="GO:0048193">
    <property type="term" value="P:Golgi vesicle transport"/>
    <property type="evidence" value="ECO:0007669"/>
    <property type="project" value="TreeGrafter"/>
</dbReference>
<comment type="caution">
    <text evidence="5">The sequence shown here is derived from an EMBL/GenBank/DDBJ whole genome shotgun (WGS) entry which is preliminary data.</text>
</comment>
<dbReference type="STRING" id="13706.A0A1X2HTR3"/>
<gene>
    <name evidence="5" type="ORF">BCR43DRAFT_482512</name>
</gene>
<keyword evidence="2" id="KW-0813">Transport</keyword>
<comment type="function">
    <text evidence="2">Acts as component of the GARP complex that is involved in retrograde transport from early and late endosomes to the trans-Golgi network (TGN).</text>
</comment>
<protein>
    <recommendedName>
        <fullName evidence="2">Vacuolar protein sorting-associated protein 51 homolog</fullName>
    </recommendedName>
</protein>
<dbReference type="InterPro" id="IPR014812">
    <property type="entry name" value="Vps51"/>
</dbReference>
<feature type="coiled-coil region" evidence="3">
    <location>
        <begin position="100"/>
        <end position="127"/>
    </location>
</feature>
<dbReference type="OrthoDB" id="203678at2759"/>
<keyword evidence="2" id="KW-0333">Golgi apparatus</keyword>
<feature type="region of interest" description="Disordered" evidence="4">
    <location>
        <begin position="614"/>
        <end position="635"/>
    </location>
</feature>
<dbReference type="AlphaFoldDB" id="A0A1X2HTR3"/>
<dbReference type="PANTHER" id="PTHR15954">
    <property type="entry name" value="VACUOLAR PROTEIN SORTING-ASSOCIATED PROTEIN 51 HOMOLOG"/>
    <property type="match status" value="1"/>
</dbReference>
<dbReference type="GO" id="GO:0016020">
    <property type="term" value="C:membrane"/>
    <property type="evidence" value="ECO:0007669"/>
    <property type="project" value="TreeGrafter"/>
</dbReference>
<comment type="subunit">
    <text evidence="2">Component of the Golgi-associated retrograde protein (GARP) complex.</text>
</comment>
<dbReference type="GO" id="GO:0007030">
    <property type="term" value="P:Golgi organization"/>
    <property type="evidence" value="ECO:0007669"/>
    <property type="project" value="UniProtKB-UniRule"/>
</dbReference>
<dbReference type="Pfam" id="PF08700">
    <property type="entry name" value="VPS51_Exo84_N"/>
    <property type="match status" value="1"/>
</dbReference>
<dbReference type="GO" id="GO:0006869">
    <property type="term" value="P:lipid transport"/>
    <property type="evidence" value="ECO:0007669"/>
    <property type="project" value="UniProtKB-UniRule"/>
</dbReference>
<evidence type="ECO:0000256" key="3">
    <source>
        <dbReference type="SAM" id="Coils"/>
    </source>
</evidence>
<dbReference type="EMBL" id="MCGN01000001">
    <property type="protein sequence ID" value="ORZ02980.1"/>
    <property type="molecule type" value="Genomic_DNA"/>
</dbReference>
<organism evidence="5 6">
    <name type="scientific">Syncephalastrum racemosum</name>
    <name type="common">Filamentous fungus</name>
    <dbReference type="NCBI Taxonomy" id="13706"/>
    <lineage>
        <taxon>Eukaryota</taxon>
        <taxon>Fungi</taxon>
        <taxon>Fungi incertae sedis</taxon>
        <taxon>Mucoromycota</taxon>
        <taxon>Mucoromycotina</taxon>
        <taxon>Mucoromycetes</taxon>
        <taxon>Mucorales</taxon>
        <taxon>Syncephalastraceae</taxon>
        <taxon>Syncephalastrum</taxon>
    </lineage>
</organism>